<protein>
    <recommendedName>
        <fullName evidence="3">G-protein coupled receptors family 2 profile 2 domain-containing protein</fullName>
    </recommendedName>
</protein>
<accession>T1I2I3</accession>
<dbReference type="VEuPathDB" id="VectorBase:RPRC010502"/>
<reference evidence="1" key="1">
    <citation type="submission" date="2015-05" db="UniProtKB">
        <authorList>
            <consortium name="EnsemblMetazoa"/>
        </authorList>
    </citation>
    <scope>IDENTIFICATION</scope>
</reference>
<dbReference type="eggNOG" id="KOG4193">
    <property type="taxonomic scope" value="Eukaryota"/>
</dbReference>
<dbReference type="InParanoid" id="T1I2I3"/>
<sequence length="98" mass="11458">MAIILSIGWLSLVVSWLPYDSVFYCHIIINGFQGPLVLYVTVISQRRVRYLLRRVCCSEKCMCSCLRPDRSTDGPEWGEEMMAIYRRFSTRSIHTDTF</sequence>
<evidence type="ECO:0000313" key="1">
    <source>
        <dbReference type="EnsemblMetazoa" id="RPRC010502-PA"/>
    </source>
</evidence>
<evidence type="ECO:0000313" key="2">
    <source>
        <dbReference type="Proteomes" id="UP000015103"/>
    </source>
</evidence>
<name>T1I2I3_RHOPR</name>
<dbReference type="EnsemblMetazoa" id="RPRC010502-RA">
    <property type="protein sequence ID" value="RPRC010502-PA"/>
    <property type="gene ID" value="RPRC010502"/>
</dbReference>
<proteinExistence type="predicted"/>
<dbReference type="Proteomes" id="UP000015103">
    <property type="component" value="Unassembled WGS sequence"/>
</dbReference>
<dbReference type="AlphaFoldDB" id="T1I2I3"/>
<evidence type="ECO:0008006" key="3">
    <source>
        <dbReference type="Google" id="ProtNLM"/>
    </source>
</evidence>
<dbReference type="EMBL" id="ACPB03025327">
    <property type="status" value="NOT_ANNOTATED_CDS"/>
    <property type="molecule type" value="Genomic_DNA"/>
</dbReference>
<organism evidence="1 2">
    <name type="scientific">Rhodnius prolixus</name>
    <name type="common">Triatomid bug</name>
    <dbReference type="NCBI Taxonomy" id="13249"/>
    <lineage>
        <taxon>Eukaryota</taxon>
        <taxon>Metazoa</taxon>
        <taxon>Ecdysozoa</taxon>
        <taxon>Arthropoda</taxon>
        <taxon>Hexapoda</taxon>
        <taxon>Insecta</taxon>
        <taxon>Pterygota</taxon>
        <taxon>Neoptera</taxon>
        <taxon>Paraneoptera</taxon>
        <taxon>Hemiptera</taxon>
        <taxon>Heteroptera</taxon>
        <taxon>Panheteroptera</taxon>
        <taxon>Cimicomorpha</taxon>
        <taxon>Reduviidae</taxon>
        <taxon>Triatominae</taxon>
        <taxon>Rhodnius</taxon>
    </lineage>
</organism>
<dbReference type="EMBL" id="ACPB03025328">
    <property type="status" value="NOT_ANNOTATED_CDS"/>
    <property type="molecule type" value="Genomic_DNA"/>
</dbReference>
<dbReference type="HOGENOM" id="CLU_2336200_0_0_1"/>
<keyword evidence="2" id="KW-1185">Reference proteome</keyword>